<dbReference type="EMBL" id="NBNE01005955">
    <property type="protein sequence ID" value="OWZ02759.1"/>
    <property type="molecule type" value="Genomic_DNA"/>
</dbReference>
<accession>A0A225VCU4</accession>
<comment type="caution">
    <text evidence="2">The sequence shown here is derived from an EMBL/GenBank/DDBJ whole genome shotgun (WGS) entry which is preliminary data.</text>
</comment>
<evidence type="ECO:0000313" key="3">
    <source>
        <dbReference type="Proteomes" id="UP000198211"/>
    </source>
</evidence>
<dbReference type="GO" id="GO:0003676">
    <property type="term" value="F:nucleic acid binding"/>
    <property type="evidence" value="ECO:0007669"/>
    <property type="project" value="InterPro"/>
</dbReference>
<dbReference type="Gene3D" id="3.30.420.10">
    <property type="entry name" value="Ribonuclease H-like superfamily/Ribonuclease H"/>
    <property type="match status" value="1"/>
</dbReference>
<keyword evidence="3" id="KW-1185">Reference proteome</keyword>
<dbReference type="AlphaFoldDB" id="A0A225VCU4"/>
<dbReference type="Proteomes" id="UP000198211">
    <property type="component" value="Unassembled WGS sequence"/>
</dbReference>
<name>A0A225VCU4_9STRA</name>
<organism evidence="2 3">
    <name type="scientific">Phytophthora megakarya</name>
    <dbReference type="NCBI Taxonomy" id="4795"/>
    <lineage>
        <taxon>Eukaryota</taxon>
        <taxon>Sar</taxon>
        <taxon>Stramenopiles</taxon>
        <taxon>Oomycota</taxon>
        <taxon>Peronosporomycetes</taxon>
        <taxon>Peronosporales</taxon>
        <taxon>Peronosporaceae</taxon>
        <taxon>Phytophthora</taxon>
    </lineage>
</organism>
<dbReference type="InterPro" id="IPR036397">
    <property type="entry name" value="RNaseH_sf"/>
</dbReference>
<dbReference type="SUPFAM" id="SSF53098">
    <property type="entry name" value="Ribonuclease H-like"/>
    <property type="match status" value="1"/>
</dbReference>
<reference evidence="3" key="1">
    <citation type="submission" date="2017-03" db="EMBL/GenBank/DDBJ databases">
        <title>Phytopthora megakarya and P. palmivora, two closely related causual agents of cacao black pod achieved similar genome size and gene model numbers by different mechanisms.</title>
        <authorList>
            <person name="Ali S."/>
            <person name="Shao J."/>
            <person name="Larry D.J."/>
            <person name="Kronmiller B."/>
            <person name="Shen D."/>
            <person name="Strem M.D."/>
            <person name="Melnick R.L."/>
            <person name="Guiltinan M.J."/>
            <person name="Tyler B.M."/>
            <person name="Meinhardt L.W."/>
            <person name="Bailey B.A."/>
        </authorList>
    </citation>
    <scope>NUCLEOTIDE SEQUENCE [LARGE SCALE GENOMIC DNA]</scope>
    <source>
        <strain evidence="3">zdho120</strain>
    </source>
</reference>
<feature type="domain" description="RNase H type-1" evidence="1">
    <location>
        <begin position="128"/>
        <end position="207"/>
    </location>
</feature>
<proteinExistence type="predicted"/>
<sequence length="207" mass="22607">MVLGFTLPQVPSGVWSLAEKMFPHLSEADGVKPTICITMEAESCWRIGVALYFHAVWRWRVAFYDELNNVTLEHHTATFNSRLRHGYATVHLHLRSGPHIDTMERAANVLRTALNSKWNPSVEVGITGCVHYVLFFDGGSRENPGPGGSGAVVIRMGTDGVGYEVCWGIGMSYAAARTTNNVAESIGLTARAQGLFTAPLVSASRCR</sequence>
<dbReference type="InterPro" id="IPR012337">
    <property type="entry name" value="RNaseH-like_sf"/>
</dbReference>
<evidence type="ECO:0000313" key="2">
    <source>
        <dbReference type="EMBL" id="OWZ02759.1"/>
    </source>
</evidence>
<dbReference type="PROSITE" id="PS50879">
    <property type="entry name" value="RNASE_H_1"/>
    <property type="match status" value="1"/>
</dbReference>
<dbReference type="GO" id="GO:0004523">
    <property type="term" value="F:RNA-DNA hybrid ribonuclease activity"/>
    <property type="evidence" value="ECO:0007669"/>
    <property type="project" value="InterPro"/>
</dbReference>
<gene>
    <name evidence="2" type="ORF">PHMEG_00025624</name>
</gene>
<dbReference type="OrthoDB" id="129460at2759"/>
<evidence type="ECO:0000259" key="1">
    <source>
        <dbReference type="PROSITE" id="PS50879"/>
    </source>
</evidence>
<dbReference type="InterPro" id="IPR002156">
    <property type="entry name" value="RNaseH_domain"/>
</dbReference>
<protein>
    <recommendedName>
        <fullName evidence="1">RNase H type-1 domain-containing protein</fullName>
    </recommendedName>
</protein>